<dbReference type="Proteomes" id="UP001347796">
    <property type="component" value="Unassembled WGS sequence"/>
</dbReference>
<evidence type="ECO:0000259" key="3">
    <source>
        <dbReference type="Pfam" id="PF23069"/>
    </source>
</evidence>
<evidence type="ECO:0000256" key="1">
    <source>
        <dbReference type="SAM" id="Phobius"/>
    </source>
</evidence>
<evidence type="ECO:0008006" key="7">
    <source>
        <dbReference type="Google" id="ProtNLM"/>
    </source>
</evidence>
<evidence type="ECO:0000259" key="4">
    <source>
        <dbReference type="Pfam" id="PF23070"/>
    </source>
</evidence>
<sequence length="646" mass="74182">MDSQSRIIILWMLFTLVRLVYMETSEDKPLCLFPDYLQTTESKPWVLNHTMTIVTYYVVGDEITAYDCRKGTKECSKYRRQCRTKFQDDRFLVQHIESDFTDKFLCLRFMRRSKSVIQVSTSHIKTGITNRYLCRDQWLSLDPWPWISNEHSIYESVTCPFAGGYNFKLFFNGGLMRRNQKCTDAIPPVRIESDCTAGEGVTFRFRNKNCLHSEGNLDLVQETKCIATWEHDGDIYAILRKNNDRYYWCIRVVTSENGDVSRIYVFLDMVCKHGRINGINDRYLRLDSLEKRNVTNVCADEFRGCEVMGEFCATEVKDVCPRTCGQCNSNDTMKYCSFPPSIHGNWVKSTLGGNQDIEIGNSSMVLPQLGEFRCVTFNSTALPLRRVLLQEFANGCYPRFTCFHYDTPSPAVMRFRTSSILQWPVYLSDARICDNENFKHLADPRLPMKVVHPFPLQSVVRESKLVNRVLCNLPLSMQKVSSFTDDLGGSGCIVHGTDSAPRRIFLSYFNGGDVVDTVTYNCVGSLTYISSHKSIIISAANTTKQDYLCWIVVSKNEIIQVPAASCNTLTANLIVQGDREYSELLMKKFFLYNATSDCISDVRTRAYLAQDWTVPPPFQQILSNSSCLLYHSFYFVILIINLLFYS</sequence>
<keyword evidence="1" id="KW-1133">Transmembrane helix</keyword>
<feature type="domain" description="DUF7043" evidence="4">
    <location>
        <begin position="29"/>
        <end position="144"/>
    </location>
</feature>
<dbReference type="PANTHER" id="PTHR22255:SF9">
    <property type="entry name" value="LP06548P"/>
    <property type="match status" value="1"/>
</dbReference>
<reference evidence="5 6" key="1">
    <citation type="submission" date="2024-01" db="EMBL/GenBank/DDBJ databases">
        <title>The genome of the rayed Mediterranean limpet Patella caerulea (Linnaeus, 1758).</title>
        <authorList>
            <person name="Anh-Thu Weber A."/>
            <person name="Halstead-Nussloch G."/>
        </authorList>
    </citation>
    <scope>NUCLEOTIDE SEQUENCE [LARGE SCALE GENOMIC DNA]</scope>
    <source>
        <strain evidence="5">AATW-2023a</strain>
        <tissue evidence="5">Whole specimen</tissue>
    </source>
</reference>
<comment type="caution">
    <text evidence="5">The sequence shown here is derived from an EMBL/GenBank/DDBJ whole genome shotgun (WGS) entry which is preliminary data.</text>
</comment>
<dbReference type="PANTHER" id="PTHR22255">
    <property type="entry name" value="LP06548P"/>
    <property type="match status" value="1"/>
</dbReference>
<proteinExistence type="predicted"/>
<dbReference type="InterPro" id="IPR055471">
    <property type="entry name" value="DUF7043"/>
</dbReference>
<feature type="domain" description="DUF7042" evidence="3">
    <location>
        <begin position="156"/>
        <end position="274"/>
    </location>
</feature>
<gene>
    <name evidence="5" type="ORF">SNE40_001823</name>
</gene>
<keyword evidence="2" id="KW-0732">Signal</keyword>
<feature type="transmembrane region" description="Helical" evidence="1">
    <location>
        <begin position="628"/>
        <end position="645"/>
    </location>
</feature>
<protein>
    <recommendedName>
        <fullName evidence="7">ShKT domain-containing protein</fullName>
    </recommendedName>
</protein>
<dbReference type="Pfam" id="PF23070">
    <property type="entry name" value="DUF7043"/>
    <property type="match status" value="1"/>
</dbReference>
<dbReference type="AlphaFoldDB" id="A0AAN8K5Y7"/>
<feature type="signal peptide" evidence="2">
    <location>
        <begin position="1"/>
        <end position="22"/>
    </location>
</feature>
<evidence type="ECO:0000313" key="5">
    <source>
        <dbReference type="EMBL" id="KAK6189837.1"/>
    </source>
</evidence>
<keyword evidence="1" id="KW-0812">Transmembrane</keyword>
<name>A0AAN8K5Y7_PATCE</name>
<dbReference type="EMBL" id="JAZGQO010000002">
    <property type="protein sequence ID" value="KAK6189837.1"/>
    <property type="molecule type" value="Genomic_DNA"/>
</dbReference>
<dbReference type="InterPro" id="IPR055470">
    <property type="entry name" value="DUF7042"/>
</dbReference>
<organism evidence="5 6">
    <name type="scientific">Patella caerulea</name>
    <name type="common">Rayed Mediterranean limpet</name>
    <dbReference type="NCBI Taxonomy" id="87958"/>
    <lineage>
        <taxon>Eukaryota</taxon>
        <taxon>Metazoa</taxon>
        <taxon>Spiralia</taxon>
        <taxon>Lophotrochozoa</taxon>
        <taxon>Mollusca</taxon>
        <taxon>Gastropoda</taxon>
        <taxon>Patellogastropoda</taxon>
        <taxon>Patelloidea</taxon>
        <taxon>Patellidae</taxon>
        <taxon>Patella</taxon>
    </lineage>
</organism>
<accession>A0AAN8K5Y7</accession>
<evidence type="ECO:0000313" key="6">
    <source>
        <dbReference type="Proteomes" id="UP001347796"/>
    </source>
</evidence>
<keyword evidence="6" id="KW-1185">Reference proteome</keyword>
<keyword evidence="1" id="KW-0472">Membrane</keyword>
<feature type="chain" id="PRO_5042947713" description="ShKT domain-containing protein" evidence="2">
    <location>
        <begin position="23"/>
        <end position="646"/>
    </location>
</feature>
<evidence type="ECO:0000256" key="2">
    <source>
        <dbReference type="SAM" id="SignalP"/>
    </source>
</evidence>
<dbReference type="Pfam" id="PF23069">
    <property type="entry name" value="DUF7042"/>
    <property type="match status" value="1"/>
</dbReference>